<organism evidence="2 3">
    <name type="scientific">Chionoecetes opilio</name>
    <name type="common">Atlantic snow crab</name>
    <name type="synonym">Cancer opilio</name>
    <dbReference type="NCBI Taxonomy" id="41210"/>
    <lineage>
        <taxon>Eukaryota</taxon>
        <taxon>Metazoa</taxon>
        <taxon>Ecdysozoa</taxon>
        <taxon>Arthropoda</taxon>
        <taxon>Crustacea</taxon>
        <taxon>Multicrustacea</taxon>
        <taxon>Malacostraca</taxon>
        <taxon>Eumalacostraca</taxon>
        <taxon>Eucarida</taxon>
        <taxon>Decapoda</taxon>
        <taxon>Pleocyemata</taxon>
        <taxon>Brachyura</taxon>
        <taxon>Eubrachyura</taxon>
        <taxon>Majoidea</taxon>
        <taxon>Majidae</taxon>
        <taxon>Chionoecetes</taxon>
    </lineage>
</organism>
<comment type="caution">
    <text evidence="2">The sequence shown here is derived from an EMBL/GenBank/DDBJ whole genome shotgun (WGS) entry which is preliminary data.</text>
</comment>
<evidence type="ECO:0000259" key="1">
    <source>
        <dbReference type="Pfam" id="PF25481"/>
    </source>
</evidence>
<proteinExistence type="predicted"/>
<dbReference type="InterPro" id="IPR057577">
    <property type="entry name" value="Nucleoprot-TPR/MLP1_dom"/>
</dbReference>
<dbReference type="Proteomes" id="UP000770661">
    <property type="component" value="Unassembled WGS sequence"/>
</dbReference>
<keyword evidence="3" id="KW-1185">Reference proteome</keyword>
<protein>
    <recommendedName>
        <fullName evidence="1">Nucleoprotein TPR/MPL1 domain-containing protein</fullName>
    </recommendedName>
</protein>
<sequence length="102" mass="11809">MKNGMLLHSQLPLLVALIQEINKYKNSKSRGKRLEQEHGLLSRQIGVLQHQLEQRTEETVKQRQEHSSIILGLQTDLNHKLEELFCYLTRLLLAARGLISQL</sequence>
<reference evidence="2" key="1">
    <citation type="submission" date="2020-07" db="EMBL/GenBank/DDBJ databases">
        <title>The High-quality genome of the commercially important snow crab, Chionoecetes opilio.</title>
        <authorList>
            <person name="Jeong J.-H."/>
            <person name="Ryu S."/>
        </authorList>
    </citation>
    <scope>NUCLEOTIDE SEQUENCE</scope>
    <source>
        <strain evidence="2">MADBK_172401_WGS</strain>
        <tissue evidence="2">Digestive gland</tissue>
    </source>
</reference>
<feature type="domain" description="Nucleoprotein TPR/MPL1" evidence="1">
    <location>
        <begin position="26"/>
        <end position="84"/>
    </location>
</feature>
<dbReference type="AlphaFoldDB" id="A0A8J4YIC1"/>
<accession>A0A8J4YIC1</accession>
<dbReference type="EMBL" id="JACEEZ010007069">
    <property type="protein sequence ID" value="KAG0724326.1"/>
    <property type="molecule type" value="Genomic_DNA"/>
</dbReference>
<evidence type="ECO:0000313" key="3">
    <source>
        <dbReference type="Proteomes" id="UP000770661"/>
    </source>
</evidence>
<name>A0A8J4YIC1_CHIOP</name>
<dbReference type="Pfam" id="PF25481">
    <property type="entry name" value="Nucleoprot-TPR"/>
    <property type="match status" value="1"/>
</dbReference>
<evidence type="ECO:0000313" key="2">
    <source>
        <dbReference type="EMBL" id="KAG0724326.1"/>
    </source>
</evidence>
<gene>
    <name evidence="2" type="ORF">GWK47_040836</name>
</gene>